<dbReference type="EMBL" id="JABEYC010000700">
    <property type="protein sequence ID" value="KAF4974839.1"/>
    <property type="molecule type" value="Genomic_DNA"/>
</dbReference>
<dbReference type="AlphaFoldDB" id="A0A8H4UEN0"/>
<dbReference type="CDD" id="cd18621">
    <property type="entry name" value="GH32_XdINV-like"/>
    <property type="match status" value="1"/>
</dbReference>
<dbReference type="PANTHER" id="PTHR42800:SF3">
    <property type="entry name" value="GLYCOSYL HYDROLASE FAMILY 32 N-TERMINAL DOMAIN-CONTAINING PROTEIN"/>
    <property type="match status" value="1"/>
</dbReference>
<dbReference type="PANTHER" id="PTHR42800">
    <property type="entry name" value="EXOINULINASE INUD (AFU_ORTHOLOGUE AFUA_5G00480)"/>
    <property type="match status" value="1"/>
</dbReference>
<feature type="domain" description="Glycosyl hydrolase family 32 C-terminal" evidence="6">
    <location>
        <begin position="401"/>
        <end position="565"/>
    </location>
</feature>
<dbReference type="GO" id="GO:0005737">
    <property type="term" value="C:cytoplasm"/>
    <property type="evidence" value="ECO:0007669"/>
    <property type="project" value="TreeGrafter"/>
</dbReference>
<dbReference type="Pfam" id="PF00251">
    <property type="entry name" value="Glyco_hydro_32N"/>
    <property type="match status" value="1"/>
</dbReference>
<name>A0A8H4UEN0_9HYPO</name>
<reference evidence="7" key="2">
    <citation type="submission" date="2020-05" db="EMBL/GenBank/DDBJ databases">
        <authorList>
            <person name="Kim H.-S."/>
            <person name="Proctor R.H."/>
            <person name="Brown D.W."/>
        </authorList>
    </citation>
    <scope>NUCLEOTIDE SEQUENCE</scope>
    <source>
        <strain evidence="7">NRRL 22465</strain>
    </source>
</reference>
<keyword evidence="2 4" id="KW-0378">Hydrolase</keyword>
<dbReference type="SMART" id="SM00640">
    <property type="entry name" value="Glyco_32"/>
    <property type="match status" value="1"/>
</dbReference>
<reference evidence="7" key="1">
    <citation type="journal article" date="2020" name="BMC Genomics">
        <title>Correction to: Identification and distribution of gene clusters required for synthesis of sphingolipid metabolism inhibitors in diverse species of the filamentous fungus Fusarium.</title>
        <authorList>
            <person name="Kim H.S."/>
            <person name="Lohmar J.M."/>
            <person name="Busman M."/>
            <person name="Brown D.W."/>
            <person name="Naumann T.A."/>
            <person name="Divon H.H."/>
            <person name="Lysoe E."/>
            <person name="Uhlig S."/>
            <person name="Proctor R.H."/>
        </authorList>
    </citation>
    <scope>NUCLEOTIDE SEQUENCE</scope>
    <source>
        <strain evidence="7">NRRL 22465</strain>
    </source>
</reference>
<dbReference type="SUPFAM" id="SSF75005">
    <property type="entry name" value="Arabinanase/levansucrase/invertase"/>
    <property type="match status" value="1"/>
</dbReference>
<dbReference type="Gene3D" id="2.60.120.560">
    <property type="entry name" value="Exo-inulinase, domain 1"/>
    <property type="match status" value="1"/>
</dbReference>
<comment type="caution">
    <text evidence="7">The sequence shown here is derived from an EMBL/GenBank/DDBJ whole genome shotgun (WGS) entry which is preliminary data.</text>
</comment>
<dbReference type="Pfam" id="PF08244">
    <property type="entry name" value="Glyco_hydro_32C"/>
    <property type="match status" value="1"/>
</dbReference>
<dbReference type="InterPro" id="IPR001362">
    <property type="entry name" value="Glyco_hydro_32"/>
</dbReference>
<evidence type="ECO:0000256" key="3">
    <source>
        <dbReference type="ARBA" id="ARBA00023295"/>
    </source>
</evidence>
<proteinExistence type="inferred from homology"/>
<accession>A0A8H4UEN0</accession>
<evidence type="ECO:0000313" key="8">
    <source>
        <dbReference type="Proteomes" id="UP000635477"/>
    </source>
</evidence>
<dbReference type="GO" id="GO:0005987">
    <property type="term" value="P:sucrose catabolic process"/>
    <property type="evidence" value="ECO:0007669"/>
    <property type="project" value="TreeGrafter"/>
</dbReference>
<evidence type="ECO:0000259" key="5">
    <source>
        <dbReference type="Pfam" id="PF00251"/>
    </source>
</evidence>
<keyword evidence="8" id="KW-1185">Reference proteome</keyword>
<evidence type="ECO:0000256" key="4">
    <source>
        <dbReference type="RuleBase" id="RU362110"/>
    </source>
</evidence>
<dbReference type="SUPFAM" id="SSF49899">
    <property type="entry name" value="Concanavalin A-like lectins/glucanases"/>
    <property type="match status" value="1"/>
</dbReference>
<organism evidence="7 8">
    <name type="scientific">Fusarium zealandicum</name>
    <dbReference type="NCBI Taxonomy" id="1053134"/>
    <lineage>
        <taxon>Eukaryota</taxon>
        <taxon>Fungi</taxon>
        <taxon>Dikarya</taxon>
        <taxon>Ascomycota</taxon>
        <taxon>Pezizomycotina</taxon>
        <taxon>Sordariomycetes</taxon>
        <taxon>Hypocreomycetidae</taxon>
        <taxon>Hypocreales</taxon>
        <taxon>Nectriaceae</taxon>
        <taxon>Fusarium</taxon>
        <taxon>Fusarium staphyleae species complex</taxon>
    </lineage>
</organism>
<dbReference type="GO" id="GO:0004575">
    <property type="term" value="F:sucrose alpha-glucosidase activity"/>
    <property type="evidence" value="ECO:0007669"/>
    <property type="project" value="TreeGrafter"/>
</dbReference>
<dbReference type="OrthoDB" id="202537at2759"/>
<protein>
    <submittedName>
        <fullName evidence="7">Uncharacterized protein</fullName>
    </submittedName>
</protein>
<dbReference type="InterPro" id="IPR023296">
    <property type="entry name" value="Glyco_hydro_beta-prop_sf"/>
</dbReference>
<dbReference type="Gene3D" id="2.115.10.20">
    <property type="entry name" value="Glycosyl hydrolase domain, family 43"/>
    <property type="match status" value="1"/>
</dbReference>
<evidence type="ECO:0000256" key="2">
    <source>
        <dbReference type="ARBA" id="ARBA00022801"/>
    </source>
</evidence>
<keyword evidence="3 4" id="KW-0326">Glycosidase</keyword>
<dbReference type="InterPro" id="IPR013189">
    <property type="entry name" value="Glyco_hydro_32_C"/>
</dbReference>
<dbReference type="InterPro" id="IPR013320">
    <property type="entry name" value="ConA-like_dom_sf"/>
</dbReference>
<dbReference type="InterPro" id="IPR013148">
    <property type="entry name" value="Glyco_hydro_32_N"/>
</dbReference>
<evidence type="ECO:0000256" key="1">
    <source>
        <dbReference type="ARBA" id="ARBA00009902"/>
    </source>
</evidence>
<feature type="domain" description="Glycosyl hydrolase family 32 N-terminal" evidence="5">
    <location>
        <begin position="19"/>
        <end position="357"/>
    </location>
</feature>
<dbReference type="Proteomes" id="UP000635477">
    <property type="component" value="Unassembled WGS sequence"/>
</dbReference>
<evidence type="ECO:0000313" key="7">
    <source>
        <dbReference type="EMBL" id="KAF4974839.1"/>
    </source>
</evidence>
<comment type="similarity">
    <text evidence="1 4">Belongs to the glycosyl hydrolase 32 family.</text>
</comment>
<evidence type="ECO:0000259" key="6">
    <source>
        <dbReference type="Pfam" id="PF08244"/>
    </source>
</evidence>
<sequence>MTVKTCVPRPRWHPSPTYHLKAPQGWINDPCAPGFDASTGTYHLSYQWNPNSCDWGDITWGHLTSSDGVRWKHNGDDPVLEPSEPYDDKGIFTGCFHPTGLRGEEAQLTVVYSSITSLPIHWTLPYTRDCAGLAVATSTDGGKSWQKSEQNPILRGEPEGVEVTGFRDPFLSECPTLDKIRGRKSLYGFVSGGIVKGGPTVFIYAVSPDDLTKWTYLGPLMDVPTGLRPAGRWGGDFGVNWECVNFMTLRNGPDECHFLLMGTEGGRKPGVKDNSGVWSLWAAGSLEDTPKGPKMRHDFSGILDHGCLYAPNSYEHPVTKKRIVWGWLKEEELTLARRESKGWTGYFSLPRELFLYTAQVTKALKTPLQDVGCIEILDGEWDDGRPRRIKTLGIRPLPNLQQLRLREPAVWTNMDSKTSLGRLIQTQSASWEMEATINISPKQQRVGFWIRHNKDASQRTSVFFSSENEEIIVDRSKSNHEADINKDAVSGPFTLFYMDKNGSEELEKLQLRIFCDGDVLEIFANDRFALSTMVYADSQDCTGISWFVEGGDSGGTAFETVRLWENMADVIEN</sequence>
<gene>
    <name evidence="7" type="ORF">FZEAL_8300</name>
</gene>